<evidence type="ECO:0000259" key="1">
    <source>
        <dbReference type="Pfam" id="PF01243"/>
    </source>
</evidence>
<dbReference type="EC" id="3.5.1.68" evidence="2"/>
<evidence type="ECO:0000313" key="2">
    <source>
        <dbReference type="EMBL" id="SFV68183.1"/>
    </source>
</evidence>
<dbReference type="PANTHER" id="PTHR42815:SF2">
    <property type="entry name" value="FAD-BINDING, PUTATIVE (AFU_ORTHOLOGUE AFUA_6G07600)-RELATED"/>
    <property type="match status" value="1"/>
</dbReference>
<dbReference type="SUPFAM" id="SSF50475">
    <property type="entry name" value="FMN-binding split barrel"/>
    <property type="match status" value="1"/>
</dbReference>
<reference evidence="2" key="1">
    <citation type="submission" date="2016-10" db="EMBL/GenBank/DDBJ databases">
        <authorList>
            <person name="de Groot N.N."/>
        </authorList>
    </citation>
    <scope>NUCLEOTIDE SEQUENCE</scope>
</reference>
<name>A0A1W1CR30_9ZZZZ</name>
<dbReference type="Gene3D" id="2.30.110.10">
    <property type="entry name" value="Electron Transport, Fmn-binding Protein, Chain A"/>
    <property type="match status" value="1"/>
</dbReference>
<keyword evidence="2" id="KW-0378">Hydrolase</keyword>
<organism evidence="2">
    <name type="scientific">hydrothermal vent metagenome</name>
    <dbReference type="NCBI Taxonomy" id="652676"/>
    <lineage>
        <taxon>unclassified sequences</taxon>
        <taxon>metagenomes</taxon>
        <taxon>ecological metagenomes</taxon>
    </lineage>
</organism>
<dbReference type="EMBL" id="FPHF01000105">
    <property type="protein sequence ID" value="SFV68183.1"/>
    <property type="molecule type" value="Genomic_DNA"/>
</dbReference>
<dbReference type="GO" id="GO:0050129">
    <property type="term" value="F:N-formylglutamate deformylase activity"/>
    <property type="evidence" value="ECO:0007669"/>
    <property type="project" value="UniProtKB-EC"/>
</dbReference>
<protein>
    <submittedName>
        <fullName evidence="2">N-formylglutamate deformylase</fullName>
        <ecNumber evidence="2">3.5.1.68</ecNumber>
    </submittedName>
</protein>
<accession>A0A1W1CR30</accession>
<dbReference type="AlphaFoldDB" id="A0A1W1CR30"/>
<dbReference type="InterPro" id="IPR012349">
    <property type="entry name" value="Split_barrel_FMN-bd"/>
</dbReference>
<dbReference type="Pfam" id="PF01243">
    <property type="entry name" value="PNPOx_N"/>
    <property type="match status" value="1"/>
</dbReference>
<dbReference type="PANTHER" id="PTHR42815">
    <property type="entry name" value="FAD-BINDING, PUTATIVE (AFU_ORTHOLOGUE AFUA_6G07600)-RELATED"/>
    <property type="match status" value="1"/>
</dbReference>
<sequence length="183" mass="20616">MKNSSQNLPGCEGEHILQEKYKTQDNAKKFYDKEVYPYITDVMTDFIKKQTMLFIATADKNGESDSSFRSGQEGFVTVLSKEKLIYPEFNGNGVMASLGNISENGHVGMLFIDFLDTLTGLHINGKAKIVDALYFDKHLSQEESLKVTQAIKSLPQLQVTWVLVEVEEAYIHCSKNIPALQKK</sequence>
<proteinExistence type="predicted"/>
<feature type="domain" description="Pyridoxamine 5'-phosphate oxidase N-terminal" evidence="1">
    <location>
        <begin position="40"/>
        <end position="138"/>
    </location>
</feature>
<gene>
    <name evidence="2" type="ORF">MNB_SM-4-1358</name>
</gene>
<dbReference type="InterPro" id="IPR011576">
    <property type="entry name" value="Pyridox_Oxase_N"/>
</dbReference>